<keyword evidence="1" id="KW-0813">Transport</keyword>
<dbReference type="Proteomes" id="UP000292507">
    <property type="component" value="Unassembled WGS sequence"/>
</dbReference>
<evidence type="ECO:0000256" key="5">
    <source>
        <dbReference type="SAM" id="MobiDB-lite"/>
    </source>
</evidence>
<evidence type="ECO:0000256" key="3">
    <source>
        <dbReference type="ARBA" id="ARBA00022840"/>
    </source>
</evidence>
<dbReference type="Gene3D" id="3.40.50.300">
    <property type="entry name" value="P-loop containing nucleotide triphosphate hydrolases"/>
    <property type="match status" value="1"/>
</dbReference>
<accession>A0A4Q7Y8Y0</accession>
<dbReference type="SMART" id="SM00382">
    <property type="entry name" value="AAA"/>
    <property type="match status" value="1"/>
</dbReference>
<comment type="caution">
    <text evidence="7">The sequence shown here is derived from an EMBL/GenBank/DDBJ whole genome shotgun (WGS) entry which is preliminary data.</text>
</comment>
<name>A0A4Q7Y8Y0_9ACTN</name>
<dbReference type="AlphaFoldDB" id="A0A4Q7Y8Y0"/>
<dbReference type="SUPFAM" id="SSF52540">
    <property type="entry name" value="P-loop containing nucleoside triphosphate hydrolases"/>
    <property type="match status" value="1"/>
</dbReference>
<dbReference type="Pfam" id="PF08402">
    <property type="entry name" value="TOBE_2"/>
    <property type="match status" value="1"/>
</dbReference>
<dbReference type="PROSITE" id="PS00211">
    <property type="entry name" value="ABC_TRANSPORTER_1"/>
    <property type="match status" value="1"/>
</dbReference>
<dbReference type="SUPFAM" id="SSF50331">
    <property type="entry name" value="MOP-like"/>
    <property type="match status" value="1"/>
</dbReference>
<feature type="domain" description="ABC transporter" evidence="6">
    <location>
        <begin position="4"/>
        <end position="238"/>
    </location>
</feature>
<reference evidence="7 8" key="1">
    <citation type="submission" date="2019-02" db="EMBL/GenBank/DDBJ databases">
        <title>Sequencing the genomes of 1000 actinobacteria strains.</title>
        <authorList>
            <person name="Klenk H.-P."/>
        </authorList>
    </citation>
    <scope>NUCLEOTIDE SEQUENCE [LARGE SCALE GENOMIC DNA]</scope>
    <source>
        <strain evidence="7 8">DSM 44509</strain>
    </source>
</reference>
<keyword evidence="8" id="KW-1185">Reference proteome</keyword>
<evidence type="ECO:0000313" key="8">
    <source>
        <dbReference type="Proteomes" id="UP000292507"/>
    </source>
</evidence>
<dbReference type="PANTHER" id="PTHR42781">
    <property type="entry name" value="SPERMIDINE/PUTRESCINE IMPORT ATP-BINDING PROTEIN POTA"/>
    <property type="match status" value="1"/>
</dbReference>
<evidence type="ECO:0000256" key="2">
    <source>
        <dbReference type="ARBA" id="ARBA00022741"/>
    </source>
</evidence>
<sequence>MTHLVLSRLTKSFGAAPVVDGVDLSIQEGEAVVLLGPSGCGKTTCLRMIAGFERPDSGEIRLRDQVLVGGRTFVPPERRRMSVVFQSYALWPHLSVRENVGYGPTTAKVGRTEVRRRTDEALAMVQLDGLADRYAHQLSGGQQQRVALARALVNDPALLLLDEPLSNLDTRLREEMRSEIKRIHRSLGVTMVYVTHDQAEALSLADRLVVMHSGRIVQVGAPEDVYRHPRTSFVARALGATNLLPATACGPSSPEGVPLRLPGGITVTAPRPADVAVQAGDVVAVSIRPVDLRLSSGSPGAAGAARVSEALFFGDHVQYAVDLPGLAEPLKTTGPSLGRFDVGQDVVVQVDGTAVAIVSDGPGSPVLGQDDHHPGSSATAGAPLPPAPAGRSAA</sequence>
<dbReference type="InterPro" id="IPR050093">
    <property type="entry name" value="ABC_SmlMolc_Importer"/>
</dbReference>
<dbReference type="InterPro" id="IPR003439">
    <property type="entry name" value="ABC_transporter-like_ATP-bd"/>
</dbReference>
<gene>
    <name evidence="7" type="ORF">BKA19_2296</name>
</gene>
<dbReference type="InterPro" id="IPR003593">
    <property type="entry name" value="AAA+_ATPase"/>
</dbReference>
<dbReference type="InterPro" id="IPR008995">
    <property type="entry name" value="Mo/tungstate-bd_C_term_dom"/>
</dbReference>
<dbReference type="RefSeq" id="WP_104528010.1">
    <property type="nucleotide sequence ID" value="NZ_POQT01000009.1"/>
</dbReference>
<dbReference type="Gene3D" id="2.40.50.100">
    <property type="match status" value="1"/>
</dbReference>
<organism evidence="7 8">
    <name type="scientific">Blastococcus saxobsidens</name>
    <dbReference type="NCBI Taxonomy" id="138336"/>
    <lineage>
        <taxon>Bacteria</taxon>
        <taxon>Bacillati</taxon>
        <taxon>Actinomycetota</taxon>
        <taxon>Actinomycetes</taxon>
        <taxon>Geodermatophilales</taxon>
        <taxon>Geodermatophilaceae</taxon>
        <taxon>Blastococcus</taxon>
    </lineage>
</organism>
<dbReference type="GO" id="GO:0016887">
    <property type="term" value="F:ATP hydrolysis activity"/>
    <property type="evidence" value="ECO:0007669"/>
    <property type="project" value="InterPro"/>
</dbReference>
<evidence type="ECO:0000313" key="7">
    <source>
        <dbReference type="EMBL" id="RZU32601.1"/>
    </source>
</evidence>
<evidence type="ECO:0000259" key="6">
    <source>
        <dbReference type="PROSITE" id="PS50893"/>
    </source>
</evidence>
<dbReference type="PANTHER" id="PTHR42781:SF4">
    <property type="entry name" value="SPERMIDINE_PUTRESCINE IMPORT ATP-BINDING PROTEIN POTA"/>
    <property type="match status" value="1"/>
</dbReference>
<dbReference type="GO" id="GO:0043190">
    <property type="term" value="C:ATP-binding cassette (ABC) transporter complex"/>
    <property type="evidence" value="ECO:0007669"/>
    <property type="project" value="InterPro"/>
</dbReference>
<keyword evidence="2" id="KW-0547">Nucleotide-binding</keyword>
<feature type="region of interest" description="Disordered" evidence="5">
    <location>
        <begin position="359"/>
        <end position="394"/>
    </location>
</feature>
<evidence type="ECO:0000256" key="4">
    <source>
        <dbReference type="ARBA" id="ARBA00066388"/>
    </source>
</evidence>
<dbReference type="GO" id="GO:0015418">
    <property type="term" value="F:ABC-type quaternary ammonium compound transporting activity"/>
    <property type="evidence" value="ECO:0007669"/>
    <property type="project" value="UniProtKB-EC"/>
</dbReference>
<dbReference type="EMBL" id="SHKV01000001">
    <property type="protein sequence ID" value="RZU32601.1"/>
    <property type="molecule type" value="Genomic_DNA"/>
</dbReference>
<dbReference type="EC" id="7.6.2.9" evidence="4"/>
<dbReference type="PROSITE" id="PS50893">
    <property type="entry name" value="ABC_TRANSPORTER_2"/>
    <property type="match status" value="1"/>
</dbReference>
<dbReference type="GO" id="GO:0005524">
    <property type="term" value="F:ATP binding"/>
    <property type="evidence" value="ECO:0007669"/>
    <property type="project" value="UniProtKB-KW"/>
</dbReference>
<dbReference type="Pfam" id="PF00005">
    <property type="entry name" value="ABC_tran"/>
    <property type="match status" value="1"/>
</dbReference>
<dbReference type="OrthoDB" id="9802264at2"/>
<dbReference type="FunFam" id="3.40.50.300:FF:000425">
    <property type="entry name" value="Probable ABC transporter, ATP-binding subunit"/>
    <property type="match status" value="1"/>
</dbReference>
<keyword evidence="3 7" id="KW-0067">ATP-binding</keyword>
<dbReference type="InterPro" id="IPR013611">
    <property type="entry name" value="Transp-assoc_OB_typ2"/>
</dbReference>
<proteinExistence type="predicted"/>
<dbReference type="InterPro" id="IPR017871">
    <property type="entry name" value="ABC_transporter-like_CS"/>
</dbReference>
<protein>
    <recommendedName>
        <fullName evidence="4">ABC-type quaternary amine transporter</fullName>
        <ecNumber evidence="4">7.6.2.9</ecNumber>
    </recommendedName>
</protein>
<dbReference type="InterPro" id="IPR027417">
    <property type="entry name" value="P-loop_NTPase"/>
</dbReference>
<evidence type="ECO:0000256" key="1">
    <source>
        <dbReference type="ARBA" id="ARBA00022448"/>
    </source>
</evidence>